<dbReference type="AlphaFoldDB" id="A0A832DRB9"/>
<reference evidence="1" key="1">
    <citation type="journal article" date="2020" name="mSystems">
        <title>Genome- and Community-Level Interaction Insights into Carbon Utilization and Element Cycling Functions of Hydrothermarchaeota in Hydrothermal Sediment.</title>
        <authorList>
            <person name="Zhou Z."/>
            <person name="Liu Y."/>
            <person name="Xu W."/>
            <person name="Pan J."/>
            <person name="Luo Z.H."/>
            <person name="Li M."/>
        </authorList>
    </citation>
    <scope>NUCLEOTIDE SEQUENCE [LARGE SCALE GENOMIC DNA]</scope>
    <source>
        <strain evidence="1">SpSt-1257</strain>
    </source>
</reference>
<protein>
    <submittedName>
        <fullName evidence="1">Thioredoxin family protein</fullName>
    </submittedName>
</protein>
<accession>A0A832DRB9</accession>
<dbReference type="EMBL" id="DSFC01000007">
    <property type="protein sequence ID" value="HEV08796.1"/>
    <property type="molecule type" value="Genomic_DNA"/>
</dbReference>
<comment type="caution">
    <text evidence="1">The sequence shown here is derived from an EMBL/GenBank/DDBJ whole genome shotgun (WGS) entry which is preliminary data.</text>
</comment>
<gene>
    <name evidence="1" type="ORF">ENO34_00150</name>
</gene>
<name>A0A832DRB9_9AQUI</name>
<evidence type="ECO:0000313" key="1">
    <source>
        <dbReference type="EMBL" id="HEV08796.1"/>
    </source>
</evidence>
<organism evidence="1">
    <name type="scientific">Sulfurihydrogenibium azorense</name>
    <dbReference type="NCBI Taxonomy" id="309806"/>
    <lineage>
        <taxon>Bacteria</taxon>
        <taxon>Pseudomonadati</taxon>
        <taxon>Aquificota</taxon>
        <taxon>Aquificia</taxon>
        <taxon>Aquificales</taxon>
        <taxon>Hydrogenothermaceae</taxon>
        <taxon>Sulfurihydrogenibium</taxon>
    </lineage>
</organism>
<feature type="non-terminal residue" evidence="1">
    <location>
        <position position="1"/>
    </location>
</feature>
<dbReference type="Gene3D" id="3.40.30.10">
    <property type="entry name" value="Glutaredoxin"/>
    <property type="match status" value="1"/>
</dbReference>
<proteinExistence type="predicted"/>
<sequence length="31" mass="3489">ELKQAITNLAEGKPIDPVQYPSMGCSIKWRD</sequence>
<dbReference type="Proteomes" id="UP000885621">
    <property type="component" value="Unassembled WGS sequence"/>
</dbReference>